<keyword evidence="9" id="KW-0732">Signal</keyword>
<dbReference type="InterPro" id="IPR013783">
    <property type="entry name" value="Ig-like_fold"/>
</dbReference>
<dbReference type="EC" id="3.2.1.52" evidence="3"/>
<evidence type="ECO:0000256" key="6">
    <source>
        <dbReference type="ARBA" id="ARBA00030512"/>
    </source>
</evidence>
<dbReference type="SUPFAM" id="SSF55545">
    <property type="entry name" value="beta-N-acetylhexosaminidase-like domain"/>
    <property type="match status" value="1"/>
</dbReference>
<feature type="domain" description="Chitobiase/beta-hexosaminidases N-terminal" evidence="10">
    <location>
        <begin position="30"/>
        <end position="192"/>
    </location>
</feature>
<evidence type="ECO:0000259" key="10">
    <source>
        <dbReference type="SMART" id="SM01081"/>
    </source>
</evidence>
<dbReference type="CDD" id="cd06569">
    <property type="entry name" value="GH20_Sm-chitobiase-like"/>
    <property type="match status" value="1"/>
</dbReference>
<dbReference type="RefSeq" id="WP_103317018.1">
    <property type="nucleotide sequence ID" value="NZ_PPTF01000008.1"/>
</dbReference>
<dbReference type="InterPro" id="IPR004867">
    <property type="entry name" value="CHB_C_dom"/>
</dbReference>
<feature type="active site" description="Proton donor" evidence="8">
    <location>
        <position position="534"/>
    </location>
</feature>
<dbReference type="Gene3D" id="3.30.379.10">
    <property type="entry name" value="Chitobiase/beta-hexosaminidase domain 2-like"/>
    <property type="match status" value="1"/>
</dbReference>
<dbReference type="GO" id="GO:0005975">
    <property type="term" value="P:carbohydrate metabolic process"/>
    <property type="evidence" value="ECO:0007669"/>
    <property type="project" value="InterPro"/>
</dbReference>
<dbReference type="Gene3D" id="2.60.40.290">
    <property type="match status" value="1"/>
</dbReference>
<dbReference type="GO" id="GO:0030203">
    <property type="term" value="P:glycosaminoglycan metabolic process"/>
    <property type="evidence" value="ECO:0007669"/>
    <property type="project" value="TreeGrafter"/>
</dbReference>
<dbReference type="SUPFAM" id="SSF81296">
    <property type="entry name" value="E set domains"/>
    <property type="match status" value="1"/>
</dbReference>
<feature type="signal peptide" evidence="9">
    <location>
        <begin position="1"/>
        <end position="21"/>
    </location>
</feature>
<dbReference type="Pfam" id="PF03173">
    <property type="entry name" value="CHB_HEX"/>
    <property type="match status" value="1"/>
</dbReference>
<keyword evidence="5" id="KW-0326">Glycosidase</keyword>
<dbReference type="Pfam" id="PF03174">
    <property type="entry name" value="CHB_HEX_C"/>
    <property type="match status" value="1"/>
</dbReference>
<dbReference type="InterPro" id="IPR004866">
    <property type="entry name" value="CHB/HEX_N_dom"/>
</dbReference>
<dbReference type="GO" id="GO:0004563">
    <property type="term" value="F:beta-N-acetylhexosaminidase activity"/>
    <property type="evidence" value="ECO:0007669"/>
    <property type="project" value="UniProtKB-EC"/>
</dbReference>
<comment type="catalytic activity">
    <reaction evidence="1">
        <text>Hydrolysis of terminal non-reducing N-acetyl-D-hexosamine residues in N-acetyl-beta-D-hexosaminides.</text>
        <dbReference type="EC" id="3.2.1.52"/>
    </reaction>
</comment>
<keyword evidence="4" id="KW-0378">Hydrolase</keyword>
<proteinExistence type="inferred from homology"/>
<dbReference type="PANTHER" id="PTHR22600:SF57">
    <property type="entry name" value="BETA-N-ACETYLHEXOSAMINIDASE"/>
    <property type="match status" value="1"/>
</dbReference>
<dbReference type="InterPro" id="IPR014756">
    <property type="entry name" value="Ig_E-set"/>
</dbReference>
<dbReference type="InterPro" id="IPR015882">
    <property type="entry name" value="HEX_bac_N"/>
</dbReference>
<dbReference type="InterPro" id="IPR008965">
    <property type="entry name" value="CBM2/CBM3_carb-bd_dom_sf"/>
</dbReference>
<name>A0A2K4MTM9_9NEIS</name>
<evidence type="ECO:0000313" key="12">
    <source>
        <dbReference type="Proteomes" id="UP000236416"/>
    </source>
</evidence>
<dbReference type="InterPro" id="IPR015883">
    <property type="entry name" value="Glyco_hydro_20_cat"/>
</dbReference>
<evidence type="ECO:0000256" key="8">
    <source>
        <dbReference type="PIRSR" id="PIRSR625705-1"/>
    </source>
</evidence>
<dbReference type="AlphaFoldDB" id="A0A2K4MTM9"/>
<feature type="chain" id="PRO_5014464498" description="beta-N-acetylhexosaminidase" evidence="9">
    <location>
        <begin position="22"/>
        <end position="878"/>
    </location>
</feature>
<dbReference type="SUPFAM" id="SSF49384">
    <property type="entry name" value="Carbohydrate-binding domain"/>
    <property type="match status" value="1"/>
</dbReference>
<dbReference type="InterPro" id="IPR025705">
    <property type="entry name" value="Beta_hexosaminidase_sua/sub"/>
</dbReference>
<comment type="caution">
    <text evidence="11">The sequence shown here is derived from an EMBL/GenBank/DDBJ whole genome shotgun (WGS) entry which is preliminary data.</text>
</comment>
<evidence type="ECO:0000256" key="9">
    <source>
        <dbReference type="SAM" id="SignalP"/>
    </source>
</evidence>
<evidence type="ECO:0000256" key="2">
    <source>
        <dbReference type="ARBA" id="ARBA00006285"/>
    </source>
</evidence>
<reference evidence="11 12" key="1">
    <citation type="submission" date="2018-01" db="EMBL/GenBank/DDBJ databases">
        <title>Genomic Sequence of Chromobacterium MWU13-2610 from wild cranberry bogs within the Cape Cod National Seashore.</title>
        <authorList>
            <person name="O'Hara-Hanley K."/>
            <person name="Soby S."/>
            <person name="Harrison A."/>
        </authorList>
    </citation>
    <scope>NUCLEOTIDE SEQUENCE [LARGE SCALE GENOMIC DNA]</scope>
    <source>
        <strain evidence="11 12">MWU13-2610</strain>
    </source>
</reference>
<comment type="similarity">
    <text evidence="2">Belongs to the glycosyl hydrolase 20 family.</text>
</comment>
<dbReference type="Gene3D" id="2.60.40.10">
    <property type="entry name" value="Immunoglobulins"/>
    <property type="match status" value="1"/>
</dbReference>
<evidence type="ECO:0000256" key="4">
    <source>
        <dbReference type="ARBA" id="ARBA00022801"/>
    </source>
</evidence>
<evidence type="ECO:0000256" key="1">
    <source>
        <dbReference type="ARBA" id="ARBA00001231"/>
    </source>
</evidence>
<evidence type="ECO:0000313" key="11">
    <source>
        <dbReference type="EMBL" id="POB00330.1"/>
    </source>
</evidence>
<dbReference type="Gene3D" id="3.20.20.80">
    <property type="entry name" value="Glycosidases"/>
    <property type="match status" value="1"/>
</dbReference>
<dbReference type="SUPFAM" id="SSF51445">
    <property type="entry name" value="(Trans)glycosidases"/>
    <property type="match status" value="1"/>
</dbReference>
<evidence type="ECO:0000256" key="3">
    <source>
        <dbReference type="ARBA" id="ARBA00012663"/>
    </source>
</evidence>
<protein>
    <recommendedName>
        <fullName evidence="3">beta-N-acetylhexosaminidase</fullName>
        <ecNumber evidence="3">3.2.1.52</ecNumber>
    </recommendedName>
    <alternativeName>
        <fullName evidence="6">Beta-N-acetylhexosaminidase</fullName>
    </alternativeName>
    <alternativeName>
        <fullName evidence="7">N-acetyl-beta-glucosaminidase</fullName>
    </alternativeName>
</protein>
<dbReference type="EMBL" id="PPTF01000008">
    <property type="protein sequence ID" value="POB00330.1"/>
    <property type="molecule type" value="Genomic_DNA"/>
</dbReference>
<evidence type="ECO:0000256" key="5">
    <source>
        <dbReference type="ARBA" id="ARBA00023295"/>
    </source>
</evidence>
<dbReference type="Proteomes" id="UP000236416">
    <property type="component" value="Unassembled WGS sequence"/>
</dbReference>
<dbReference type="GO" id="GO:0016020">
    <property type="term" value="C:membrane"/>
    <property type="evidence" value="ECO:0007669"/>
    <property type="project" value="TreeGrafter"/>
</dbReference>
<dbReference type="PANTHER" id="PTHR22600">
    <property type="entry name" value="BETA-HEXOSAMINIDASE"/>
    <property type="match status" value="1"/>
</dbReference>
<evidence type="ECO:0000256" key="7">
    <source>
        <dbReference type="ARBA" id="ARBA00033000"/>
    </source>
</evidence>
<accession>A0A2K4MTM9</accession>
<dbReference type="Pfam" id="PF02838">
    <property type="entry name" value="Glyco_hydro_20b"/>
    <property type="match status" value="1"/>
</dbReference>
<sequence length="878" mass="95185">MNLKRLLSMAVLAALSSAAWSAPDAAALGQSLSLKMAVDTNKGAAAGAPCADLGADWASCLKGRLILENRGGEVVPAGSGWSLYLHSIRRILKLDSPDFAIRHITGDLYQLTPTAGFQGLAAGQKLELPLIDEYWLLQESDVLPRPYVVVDGQPPALLQHDSSDDASYLLPLTGDNWKNPAGEQRPLATPEQRYHTFTPRGLPLSAAQVAKRTIPAVMRQQAGSGQVQVSGLSLNLSGLDPAQRQALAERAAQLGLRANGAPVAGGVAGTKLPADIAVSGGYRLSIGQQGVRVEGYDAAGVFYGVQTLLGLVPQGGGAIPAMTVEDAPRYAYRGMMVDLARNFKQPATVRRLIEQMAAYKLNKLHLHLSDDEGWRVQIPGLPELTDVGARRCHDLSETRCLLPQLGSGPDNQSGGGYLTRADYIDLVRYAQAHFIEVIPEFDMPAHARAAVVSMEARYRKLMAAGQPQAASEYRLLDPQDQSNTLSVQFYDRHTYLNPCVPGSQRFVSKLVSEVAAMHHEAGQPLQTWHFGGDEAKNILLGGGFQDVSGSDPGKGKVTMAQQDKPWGRSPACQALVSSGQIKSVDDLPLRFARQASGIVASQGIAAMGAWQDGVHGAAGASDFATAHTLVTEWDTLYWGAAQSSSDLANKGFKTVLAMPDYLYFDFPYELNPREHGYYWASRDTDSYKVFSFAPDNLAQNAEVMPDRQGKPFAVTSSAAPARFAGMQGQAWSEIVRTDAEFEQRVYPRMLALAERAWHKAAWERPYQAGETYQLGVTHLVDKAALNADWQQFAAVLGWREAPKLEKAGVRYRLPMPAVQPGSGPYAVTTEWPGARLQYSTDGRSWQTYQPGRQVQANYWRGVSQDGSRVGRAETLSGQ</sequence>
<organism evidence="11 12">
    <name type="scientific">Chromobacterium sinusclupearum</name>
    <dbReference type="NCBI Taxonomy" id="2077146"/>
    <lineage>
        <taxon>Bacteria</taxon>
        <taxon>Pseudomonadati</taxon>
        <taxon>Pseudomonadota</taxon>
        <taxon>Betaproteobacteria</taxon>
        <taxon>Neisseriales</taxon>
        <taxon>Chromobacteriaceae</taxon>
        <taxon>Chromobacterium</taxon>
    </lineage>
</organism>
<dbReference type="SMART" id="SM01081">
    <property type="entry name" value="CHB_HEX"/>
    <property type="match status" value="1"/>
</dbReference>
<gene>
    <name evidence="11" type="ORF">C2134_01660</name>
</gene>
<dbReference type="GO" id="GO:0030247">
    <property type="term" value="F:polysaccharide binding"/>
    <property type="evidence" value="ECO:0007669"/>
    <property type="project" value="InterPro"/>
</dbReference>
<dbReference type="InterPro" id="IPR012291">
    <property type="entry name" value="CBM2_carb-bd_dom_sf"/>
</dbReference>
<dbReference type="InterPro" id="IPR029018">
    <property type="entry name" value="Hex-like_dom2"/>
</dbReference>
<dbReference type="PRINTS" id="PR00738">
    <property type="entry name" value="GLHYDRLASE20"/>
</dbReference>
<dbReference type="Pfam" id="PF00728">
    <property type="entry name" value="Glyco_hydro_20"/>
    <property type="match status" value="1"/>
</dbReference>
<dbReference type="InterPro" id="IPR017853">
    <property type="entry name" value="GH"/>
</dbReference>
<keyword evidence="12" id="KW-1185">Reference proteome</keyword>